<accession>A0A5N4AQE4</accession>
<dbReference type="AlphaFoldDB" id="A0A5N4AQE4"/>
<proteinExistence type="predicted"/>
<dbReference type="FunCoup" id="A0A5N4AQE4">
    <property type="interactions" value="4"/>
</dbReference>
<evidence type="ECO:0000313" key="4">
    <source>
        <dbReference type="Proteomes" id="UP000327044"/>
    </source>
</evidence>
<evidence type="ECO:0000256" key="2">
    <source>
        <dbReference type="SAM" id="MobiDB-lite"/>
    </source>
</evidence>
<keyword evidence="4" id="KW-1185">Reference proteome</keyword>
<dbReference type="EMBL" id="VVIM01000005">
    <property type="protein sequence ID" value="KAB0799516.1"/>
    <property type="molecule type" value="Genomic_DNA"/>
</dbReference>
<feature type="region of interest" description="Disordered" evidence="2">
    <location>
        <begin position="85"/>
        <end position="110"/>
    </location>
</feature>
<dbReference type="Proteomes" id="UP000327044">
    <property type="component" value="Unassembled WGS sequence"/>
</dbReference>
<protein>
    <submittedName>
        <fullName evidence="3">Uncharacterized protein</fullName>
    </submittedName>
</protein>
<feature type="region of interest" description="Disordered" evidence="2">
    <location>
        <begin position="24"/>
        <end position="44"/>
    </location>
</feature>
<organism evidence="3 4">
    <name type="scientific">Photinus pyralis</name>
    <name type="common">Common eastern firefly</name>
    <name type="synonym">Lampyris pyralis</name>
    <dbReference type="NCBI Taxonomy" id="7054"/>
    <lineage>
        <taxon>Eukaryota</taxon>
        <taxon>Metazoa</taxon>
        <taxon>Ecdysozoa</taxon>
        <taxon>Arthropoda</taxon>
        <taxon>Hexapoda</taxon>
        <taxon>Insecta</taxon>
        <taxon>Pterygota</taxon>
        <taxon>Neoptera</taxon>
        <taxon>Endopterygota</taxon>
        <taxon>Coleoptera</taxon>
        <taxon>Polyphaga</taxon>
        <taxon>Elateriformia</taxon>
        <taxon>Elateroidea</taxon>
        <taxon>Lampyridae</taxon>
        <taxon>Lampyrinae</taxon>
        <taxon>Photinus</taxon>
    </lineage>
</organism>
<gene>
    <name evidence="3" type="ORF">PPYR_07396</name>
</gene>
<keyword evidence="1" id="KW-0175">Coiled coil</keyword>
<evidence type="ECO:0000313" key="3">
    <source>
        <dbReference type="EMBL" id="KAB0799516.1"/>
    </source>
</evidence>
<sequence>MSRILASNKLSGSGDGVDISIKIETPFSTPPRSPMLAPKPTSAKSAQKKITGQLLQINKITQLATNPKVTRRRSLTLSEINLSKPSNTKKRLPEIQSSPPSKFAKKMSPTKDAGHRIYQLLLLNAWRRQKSKTSEVLETLQGLEAQNSQLVLQIDALHQLRSSENEKRNQALADVNHLEIEIDKREKENDNLKEDTAALKTQLKSTQEGIMQTNLQTQNVKNSLMTSLNDIFDTKCHLGIEQKKSKTLLDETKLLTTQASDMKNEIVKLRDEVQNLEKQLSSTEHKLKENSVSANNYELETAKLMAEIIEEEAKEKVLVEQNARLKANFAMVQDDLRKESKRDSWRNVQDLATTFVDLTKTVLIAMLPALPSNVFNKK</sequence>
<feature type="coiled-coil region" evidence="1">
    <location>
        <begin position="252"/>
        <end position="314"/>
    </location>
</feature>
<dbReference type="InParanoid" id="A0A5N4AQE4"/>
<reference evidence="3 4" key="1">
    <citation type="journal article" date="2018" name="Elife">
        <title>Firefly genomes illuminate parallel origins of bioluminescence in beetles.</title>
        <authorList>
            <person name="Fallon T.R."/>
            <person name="Lower S.E."/>
            <person name="Chang C.H."/>
            <person name="Bessho-Uehara M."/>
            <person name="Martin G.J."/>
            <person name="Bewick A.J."/>
            <person name="Behringer M."/>
            <person name="Debat H.J."/>
            <person name="Wong I."/>
            <person name="Day J.C."/>
            <person name="Suvorov A."/>
            <person name="Silva C.J."/>
            <person name="Stanger-Hall K.F."/>
            <person name="Hall D.W."/>
            <person name="Schmitz R.J."/>
            <person name="Nelson D.R."/>
            <person name="Lewis S.M."/>
            <person name="Shigenobu S."/>
            <person name="Bybee S.M."/>
            <person name="Larracuente A.M."/>
            <person name="Oba Y."/>
            <person name="Weng J.K."/>
        </authorList>
    </citation>
    <scope>NUCLEOTIDE SEQUENCE [LARGE SCALE GENOMIC DNA]</scope>
    <source>
        <strain evidence="3">1611_PpyrPB1</strain>
        <tissue evidence="3">Whole body</tissue>
    </source>
</reference>
<feature type="coiled-coil region" evidence="1">
    <location>
        <begin position="140"/>
        <end position="202"/>
    </location>
</feature>
<comment type="caution">
    <text evidence="3">The sequence shown here is derived from an EMBL/GenBank/DDBJ whole genome shotgun (WGS) entry which is preliminary data.</text>
</comment>
<dbReference type="OrthoDB" id="7694231at2759"/>
<name>A0A5N4AQE4_PHOPY</name>
<evidence type="ECO:0000256" key="1">
    <source>
        <dbReference type="SAM" id="Coils"/>
    </source>
</evidence>